<dbReference type="InterPro" id="IPR046432">
    <property type="entry name" value="TASOR"/>
</dbReference>
<dbReference type="Proteomes" id="UP000314986">
    <property type="component" value="Unassembled WGS sequence"/>
</dbReference>
<dbReference type="STRING" id="7868.ENSCMIP00000026134"/>
<dbReference type="PANTHER" id="PTHR16207">
    <property type="entry name" value="SET DOMAIN-CONTAINING PROTEIN"/>
    <property type="match status" value="1"/>
</dbReference>
<organism evidence="2 3">
    <name type="scientific">Callorhinchus milii</name>
    <name type="common">Ghost shark</name>
    <dbReference type="NCBI Taxonomy" id="7868"/>
    <lineage>
        <taxon>Eukaryota</taxon>
        <taxon>Metazoa</taxon>
        <taxon>Chordata</taxon>
        <taxon>Craniata</taxon>
        <taxon>Vertebrata</taxon>
        <taxon>Chondrichthyes</taxon>
        <taxon>Holocephali</taxon>
        <taxon>Chimaeriformes</taxon>
        <taxon>Callorhinchidae</taxon>
        <taxon>Callorhinchus</taxon>
    </lineage>
</organism>
<protein>
    <submittedName>
        <fullName evidence="2">Uncharacterized protein</fullName>
    </submittedName>
</protein>
<reference evidence="3" key="3">
    <citation type="journal article" date="2014" name="Nature">
        <title>Elephant shark genome provides unique insights into gnathostome evolution.</title>
        <authorList>
            <consortium name="International Elephant Shark Genome Sequencing Consortium"/>
            <person name="Venkatesh B."/>
            <person name="Lee A.P."/>
            <person name="Ravi V."/>
            <person name="Maurya A.K."/>
            <person name="Lian M.M."/>
            <person name="Swann J.B."/>
            <person name="Ohta Y."/>
            <person name="Flajnik M.F."/>
            <person name="Sutoh Y."/>
            <person name="Kasahara M."/>
            <person name="Hoon S."/>
            <person name="Gangu V."/>
            <person name="Roy S.W."/>
            <person name="Irimia M."/>
            <person name="Korzh V."/>
            <person name="Kondrychyn I."/>
            <person name="Lim Z.W."/>
            <person name="Tay B.H."/>
            <person name="Tohari S."/>
            <person name="Kong K.W."/>
            <person name="Ho S."/>
            <person name="Lorente-Galdos B."/>
            <person name="Quilez J."/>
            <person name="Marques-Bonet T."/>
            <person name="Raney B.J."/>
            <person name="Ingham P.W."/>
            <person name="Tay A."/>
            <person name="Hillier L.W."/>
            <person name="Minx P."/>
            <person name="Boehm T."/>
            <person name="Wilson R.K."/>
            <person name="Brenner S."/>
            <person name="Warren W.C."/>
        </authorList>
    </citation>
    <scope>NUCLEOTIDE SEQUENCE [LARGE SCALE GENOMIC DNA]</scope>
</reference>
<sequence length="558" mass="60648">MVMASREREGQPRFSPYDPEVHSARTAGSYPTHRKLGSLLLAATEWAGEPAAAPSVPQRARSPQARPPAKVRPLEGHPPCFVHKDHSYSQPRWSEEPPSSPPGPAAEPEQEPPAGGQAGGASRDEERSYEEGTLVGRVRPFRREEAGISPLAPEKELPEAGKDYGRLPEPELEPEEGSEECCGRGEEEGCHRVYEEEGSLRVTFEWKGPYLSQWDSKYTNDPLEKSVIRALHGPWDPTIQETMKEVKLILHMWVGLFYASSSAVTHSSIREVRERMESEISGDLAHGSPVPVNSEIPSGPVTPLPRQTAGGAIKSSVIKRIQRNSNLVTSYDESELESSCAGAHQPPAGPPAVPDPDPRCDYPTYLEARRAAAWLPAPGDATIDAQPQREQESSDGGEESEGRGISEELELNHRFPADPGGGARLNNAWQLDDGHDTNPGHVSERQTNSVIKPTEIIQQQRQFTEIMQIHEDASPEDDYSSEELPCVETKDRSPPTSLCSPRSGGEAEGAGDPPPAGVARQSSVIQGGYVAQLRKQPSSGGEEEVLRMSDVLALRGGG</sequence>
<dbReference type="InParanoid" id="A0A4W3I7W6"/>
<feature type="region of interest" description="Disordered" evidence="1">
    <location>
        <begin position="338"/>
        <end position="362"/>
    </location>
</feature>
<feature type="region of interest" description="Disordered" evidence="1">
    <location>
        <begin position="1"/>
        <end position="31"/>
    </location>
</feature>
<dbReference type="AlphaFoldDB" id="A0A4W3I7W6"/>
<feature type="region of interest" description="Disordered" evidence="1">
    <location>
        <begin position="472"/>
        <end position="523"/>
    </location>
</feature>
<feature type="region of interest" description="Disordered" evidence="1">
    <location>
        <begin position="375"/>
        <end position="404"/>
    </location>
</feature>
<proteinExistence type="predicted"/>
<evidence type="ECO:0000313" key="2">
    <source>
        <dbReference type="Ensembl" id="ENSCMIP00000026134.1"/>
    </source>
</evidence>
<reference evidence="3" key="2">
    <citation type="journal article" date="2007" name="PLoS Biol.">
        <title>Survey sequencing and comparative analysis of the elephant shark (Callorhinchus milii) genome.</title>
        <authorList>
            <person name="Venkatesh B."/>
            <person name="Kirkness E.F."/>
            <person name="Loh Y.H."/>
            <person name="Halpern A.L."/>
            <person name="Lee A.P."/>
            <person name="Johnson J."/>
            <person name="Dandona N."/>
            <person name="Viswanathan L.D."/>
            <person name="Tay A."/>
            <person name="Venter J.C."/>
            <person name="Strausberg R.L."/>
            <person name="Brenner S."/>
        </authorList>
    </citation>
    <scope>NUCLEOTIDE SEQUENCE [LARGE SCALE GENOMIC DNA]</scope>
</reference>
<reference evidence="2" key="4">
    <citation type="submission" date="2025-08" db="UniProtKB">
        <authorList>
            <consortium name="Ensembl"/>
        </authorList>
    </citation>
    <scope>IDENTIFICATION</scope>
</reference>
<feature type="compositionally biased region" description="Acidic residues" evidence="1">
    <location>
        <begin position="170"/>
        <end position="179"/>
    </location>
</feature>
<keyword evidence="3" id="KW-1185">Reference proteome</keyword>
<dbReference type="GO" id="GO:0045814">
    <property type="term" value="P:negative regulation of gene expression, epigenetic"/>
    <property type="evidence" value="ECO:0007669"/>
    <property type="project" value="InterPro"/>
</dbReference>
<feature type="region of interest" description="Disordered" evidence="1">
    <location>
        <begin position="48"/>
        <end position="183"/>
    </location>
</feature>
<feature type="compositionally biased region" description="Low complexity" evidence="1">
    <location>
        <begin position="48"/>
        <end position="68"/>
    </location>
</feature>
<evidence type="ECO:0000256" key="1">
    <source>
        <dbReference type="SAM" id="MobiDB-lite"/>
    </source>
</evidence>
<dbReference type="Ensembl" id="ENSCMIT00000026562.1">
    <property type="protein sequence ID" value="ENSCMIP00000026134.1"/>
    <property type="gene ID" value="ENSCMIG00000011476.1"/>
</dbReference>
<feature type="compositionally biased region" description="Basic and acidic residues" evidence="1">
    <location>
        <begin position="153"/>
        <end position="169"/>
    </location>
</feature>
<dbReference type="GO" id="GO:0005654">
    <property type="term" value="C:nucleoplasm"/>
    <property type="evidence" value="ECO:0007669"/>
    <property type="project" value="TreeGrafter"/>
</dbReference>
<dbReference type="PANTHER" id="PTHR16207:SF10">
    <property type="entry name" value="PROTEIN TASOR 2"/>
    <property type="match status" value="1"/>
</dbReference>
<feature type="compositionally biased region" description="Basic and acidic residues" evidence="1">
    <location>
        <begin position="1"/>
        <end position="11"/>
    </location>
</feature>
<evidence type="ECO:0000313" key="3">
    <source>
        <dbReference type="Proteomes" id="UP000314986"/>
    </source>
</evidence>
<reference evidence="2" key="5">
    <citation type="submission" date="2025-09" db="UniProtKB">
        <authorList>
            <consortium name="Ensembl"/>
        </authorList>
    </citation>
    <scope>IDENTIFICATION</scope>
</reference>
<feature type="region of interest" description="Disordered" evidence="1">
    <location>
        <begin position="282"/>
        <end position="309"/>
    </location>
</feature>
<reference evidence="3" key="1">
    <citation type="journal article" date="2006" name="Science">
        <title>Ancient noncoding elements conserved in the human genome.</title>
        <authorList>
            <person name="Venkatesh B."/>
            <person name="Kirkness E.F."/>
            <person name="Loh Y.H."/>
            <person name="Halpern A.L."/>
            <person name="Lee A.P."/>
            <person name="Johnson J."/>
            <person name="Dandona N."/>
            <person name="Viswanathan L.D."/>
            <person name="Tay A."/>
            <person name="Venter J.C."/>
            <person name="Strausberg R.L."/>
            <person name="Brenner S."/>
        </authorList>
    </citation>
    <scope>NUCLEOTIDE SEQUENCE [LARGE SCALE GENOMIC DNA]</scope>
</reference>
<name>A0A4W3I7W6_CALMI</name>
<accession>A0A4W3I7W6</accession>